<dbReference type="RefSeq" id="WP_289825403.1">
    <property type="nucleotide sequence ID" value="NZ_JAUEIE010000006.1"/>
</dbReference>
<dbReference type="InterPro" id="IPR013320">
    <property type="entry name" value="ConA-like_dom_sf"/>
</dbReference>
<dbReference type="SUPFAM" id="SSF75005">
    <property type="entry name" value="Arabinanase/levansucrase/invertase"/>
    <property type="match status" value="1"/>
</dbReference>
<gene>
    <name evidence="7" type="ORF">QVN81_07575</name>
    <name evidence="8" type="ORF">QVN84_08880</name>
</gene>
<dbReference type="SUPFAM" id="SSF49899">
    <property type="entry name" value="Concanavalin A-like lectins/glucanases"/>
    <property type="match status" value="1"/>
</dbReference>
<dbReference type="Proteomes" id="UP001167831">
    <property type="component" value="Unassembled WGS sequence"/>
</dbReference>
<evidence type="ECO:0000313" key="9">
    <source>
        <dbReference type="Proteomes" id="UP001167831"/>
    </source>
</evidence>
<reference evidence="8" key="1">
    <citation type="submission" date="2023-06" db="EMBL/GenBank/DDBJ databases">
        <authorList>
            <person name="Zeman M."/>
            <person name="Kubasova T."/>
            <person name="Jahodarova E."/>
            <person name="Nykrynova M."/>
            <person name="Rychlik I."/>
        </authorList>
    </citation>
    <scope>NUCLEOTIDE SEQUENCE</scope>
    <source>
        <strain evidence="8">ET15</strain>
        <strain evidence="7">ET37</strain>
    </source>
</reference>
<evidence type="ECO:0000256" key="1">
    <source>
        <dbReference type="ARBA" id="ARBA00009865"/>
    </source>
</evidence>
<dbReference type="InterPro" id="IPR023296">
    <property type="entry name" value="Glyco_hydro_beta-prop_sf"/>
</dbReference>
<keyword evidence="3 6" id="KW-0326">Glycosidase</keyword>
<dbReference type="InterPro" id="IPR006710">
    <property type="entry name" value="Glyco_hydro_43"/>
</dbReference>
<comment type="similarity">
    <text evidence="1 6">Belongs to the glycosyl hydrolase 43 family.</text>
</comment>
<evidence type="ECO:0000313" key="10">
    <source>
        <dbReference type="Proteomes" id="UP001168478"/>
    </source>
</evidence>
<evidence type="ECO:0000256" key="6">
    <source>
        <dbReference type="RuleBase" id="RU361187"/>
    </source>
</evidence>
<evidence type="ECO:0000313" key="7">
    <source>
        <dbReference type="EMBL" id="MDN0022875.1"/>
    </source>
</evidence>
<organism evidence="8 10">
    <name type="scientific">Leyella lascolaii</name>
    <dbReference type="NCBI Taxonomy" id="1776379"/>
    <lineage>
        <taxon>Bacteria</taxon>
        <taxon>Pseudomonadati</taxon>
        <taxon>Bacteroidota</taxon>
        <taxon>Bacteroidia</taxon>
        <taxon>Bacteroidales</taxon>
        <taxon>Prevotellaceae</taxon>
        <taxon>Leyella</taxon>
    </lineage>
</organism>
<protein>
    <submittedName>
        <fullName evidence="8">Glycoside hydrolase family 43 protein</fullName>
    </submittedName>
</protein>
<evidence type="ECO:0000256" key="4">
    <source>
        <dbReference type="PIRSR" id="PIRSR606710-1"/>
    </source>
</evidence>
<dbReference type="EMBL" id="JAUEIF010000007">
    <property type="protein sequence ID" value="MDN0025628.1"/>
    <property type="molecule type" value="Genomic_DNA"/>
</dbReference>
<dbReference type="InterPro" id="IPR051795">
    <property type="entry name" value="Glycosyl_Hydrlase_43"/>
</dbReference>
<evidence type="ECO:0000256" key="3">
    <source>
        <dbReference type="ARBA" id="ARBA00023295"/>
    </source>
</evidence>
<dbReference type="Proteomes" id="UP001168478">
    <property type="component" value="Unassembled WGS sequence"/>
</dbReference>
<accession>A0AAW7JQJ8</accession>
<keyword evidence="2 6" id="KW-0378">Hydrolase</keyword>
<reference evidence="8" key="2">
    <citation type="submission" date="2023-08" db="EMBL/GenBank/DDBJ databases">
        <title>Identification and characterization of horizontal gene transfer across gut microbiota members of farm animals based on homology search.</title>
        <authorList>
            <person name="Schwarzerova J."/>
            <person name="Nykrynova M."/>
            <person name="Jureckova K."/>
            <person name="Cejkova D."/>
            <person name="Rychlik I."/>
        </authorList>
    </citation>
    <scope>NUCLEOTIDE SEQUENCE</scope>
    <source>
        <strain evidence="8">ET15</strain>
        <strain evidence="7">ET37</strain>
    </source>
</reference>
<evidence type="ECO:0000256" key="5">
    <source>
        <dbReference type="PIRSR" id="PIRSR606710-2"/>
    </source>
</evidence>
<dbReference type="AlphaFoldDB" id="A0AAW7JQJ8"/>
<dbReference type="GO" id="GO:0005975">
    <property type="term" value="P:carbohydrate metabolic process"/>
    <property type="evidence" value="ECO:0007669"/>
    <property type="project" value="InterPro"/>
</dbReference>
<sequence>MNRFTSLLCGGVMWAFVLPCSSQSTFNNPVLRSDVPDPSVIRVGNYYFLSGTSGNATPVYPVYYSPDLVNWFQTGAVFETPPAWTSGDFWAPELYCHNGKYYCYYTARAKSDGITRIGVAVADSPEGPYTDHGPLIRWTNEAIDAFVYDDNGQLYITWKAYGLDGGRPIELLGCRLSSDGLYLKGKPFTMLVDTEEIGMEGQCLFKKGGYYYMLYSTRDCCSERSDYEVYVARAEKITGPYEKYSDNPILKGDSIKVQSCGHGTMTETPDGRMFYICHAFMKGPEFYLGRQPVMHELVQTDDGWVRFKTGSKTKITQDTPFGTIEVVDYSYYDAFDGIGLDPGWTGDIKSHSQRPVPSDGVLLLPPAADDAGEYSSTLCRRPSYADYEYRTHVSCGKDNLFGLTYMNNADNQVVFGTEGGRLVIRLLKGGHADNLYSSAYDGGDIWLKICVDDVSKLRFFYSRDGRVWQQAGDVEVDVFASLRRGHYKPGLINAGRGASDAAFRKFMMSRK</sequence>
<dbReference type="PANTHER" id="PTHR42812">
    <property type="entry name" value="BETA-XYLOSIDASE"/>
    <property type="match status" value="1"/>
</dbReference>
<comment type="caution">
    <text evidence="8">The sequence shown here is derived from an EMBL/GenBank/DDBJ whole genome shotgun (WGS) entry which is preliminary data.</text>
</comment>
<dbReference type="Gene3D" id="2.115.10.20">
    <property type="entry name" value="Glycosyl hydrolase domain, family 43"/>
    <property type="match status" value="1"/>
</dbReference>
<evidence type="ECO:0000313" key="8">
    <source>
        <dbReference type="EMBL" id="MDN0025628.1"/>
    </source>
</evidence>
<dbReference type="CDD" id="cd08999">
    <property type="entry name" value="GH43_ABN-like"/>
    <property type="match status" value="1"/>
</dbReference>
<dbReference type="PANTHER" id="PTHR42812:SF5">
    <property type="entry name" value="ENDO-ARABINASE"/>
    <property type="match status" value="1"/>
</dbReference>
<keyword evidence="9" id="KW-1185">Reference proteome</keyword>
<proteinExistence type="inferred from homology"/>
<feature type="active site" description="Proton donor" evidence="4">
    <location>
        <position position="200"/>
    </location>
</feature>
<feature type="active site" description="Proton acceptor" evidence="4">
    <location>
        <position position="37"/>
    </location>
</feature>
<evidence type="ECO:0000256" key="2">
    <source>
        <dbReference type="ARBA" id="ARBA00022801"/>
    </source>
</evidence>
<feature type="site" description="Important for catalytic activity, responsible for pKa modulation of the active site Glu and correct orientation of both the proton donor and substrate" evidence="5">
    <location>
        <position position="144"/>
    </location>
</feature>
<name>A0AAW7JQJ8_9BACT</name>
<dbReference type="GO" id="GO:0004553">
    <property type="term" value="F:hydrolase activity, hydrolyzing O-glycosyl compounds"/>
    <property type="evidence" value="ECO:0007669"/>
    <property type="project" value="InterPro"/>
</dbReference>
<dbReference type="EMBL" id="JAUEIE010000006">
    <property type="protein sequence ID" value="MDN0022875.1"/>
    <property type="molecule type" value="Genomic_DNA"/>
</dbReference>
<dbReference type="Pfam" id="PF04616">
    <property type="entry name" value="Glyco_hydro_43"/>
    <property type="match status" value="1"/>
</dbReference>
<dbReference type="Gene3D" id="2.60.120.200">
    <property type="match status" value="1"/>
</dbReference>